<evidence type="ECO:0000256" key="9">
    <source>
        <dbReference type="ARBA" id="ARBA00022908"/>
    </source>
</evidence>
<keyword evidence="6" id="KW-0378">Hydrolase</keyword>
<keyword evidence="2" id="KW-0548">Nucleotidyltransferase</keyword>
<comment type="catalytic activity">
    <reaction evidence="13">
        <text>DNA(n) + a 2'-deoxyribonucleoside 5'-triphosphate = DNA(n+1) + diphosphate</text>
        <dbReference type="Rhea" id="RHEA:22508"/>
        <dbReference type="Rhea" id="RHEA-COMP:17339"/>
        <dbReference type="Rhea" id="RHEA-COMP:17340"/>
        <dbReference type="ChEBI" id="CHEBI:33019"/>
        <dbReference type="ChEBI" id="CHEBI:61560"/>
        <dbReference type="ChEBI" id="CHEBI:173112"/>
        <dbReference type="EC" id="2.7.7.49"/>
    </reaction>
</comment>
<evidence type="ECO:0000259" key="16">
    <source>
        <dbReference type="PROSITE" id="PS50994"/>
    </source>
</evidence>
<dbReference type="InterPro" id="IPR039537">
    <property type="entry name" value="Retrotran_Ty1/copia-like"/>
</dbReference>
<proteinExistence type="predicted"/>
<keyword evidence="11" id="KW-0808">Transferase</keyword>
<comment type="catalytic activity">
    <reaction evidence="14">
        <text>DNA(n) + a 2'-deoxyribonucleoside 5'-triphosphate = DNA(n+1) + diphosphate</text>
        <dbReference type="Rhea" id="RHEA:22508"/>
        <dbReference type="Rhea" id="RHEA-COMP:17339"/>
        <dbReference type="Rhea" id="RHEA-COMP:17340"/>
        <dbReference type="ChEBI" id="CHEBI:33019"/>
        <dbReference type="ChEBI" id="CHEBI:61560"/>
        <dbReference type="ChEBI" id="CHEBI:173112"/>
        <dbReference type="EC" id="2.7.7.7"/>
    </reaction>
</comment>
<evidence type="ECO:0000256" key="11">
    <source>
        <dbReference type="ARBA" id="ARBA00022932"/>
    </source>
</evidence>
<evidence type="ECO:0000256" key="1">
    <source>
        <dbReference type="ARBA" id="ARBA00022578"/>
    </source>
</evidence>
<keyword evidence="12" id="KW-0233">DNA recombination</keyword>
<keyword evidence="11" id="KW-0239">DNA-directed DNA polymerase</keyword>
<dbReference type="GO" id="GO:0003964">
    <property type="term" value="F:RNA-directed DNA polymerase activity"/>
    <property type="evidence" value="ECO:0007669"/>
    <property type="project" value="UniProtKB-KW"/>
</dbReference>
<dbReference type="OrthoDB" id="4924025at2759"/>
<gene>
    <name evidence="17" type="ORF">O181_056387</name>
</gene>
<keyword evidence="10" id="KW-0695">RNA-directed DNA polymerase</keyword>
<dbReference type="PROSITE" id="PS50994">
    <property type="entry name" value="INTEGRASE"/>
    <property type="match status" value="1"/>
</dbReference>
<dbReference type="GO" id="GO:0003887">
    <property type="term" value="F:DNA-directed DNA polymerase activity"/>
    <property type="evidence" value="ECO:0007669"/>
    <property type="project" value="UniProtKB-KW"/>
</dbReference>
<feature type="domain" description="Integrase catalytic" evidence="16">
    <location>
        <begin position="27"/>
        <end position="203"/>
    </location>
</feature>
<evidence type="ECO:0000256" key="5">
    <source>
        <dbReference type="ARBA" id="ARBA00022759"/>
    </source>
</evidence>
<dbReference type="PANTHER" id="PTHR42648">
    <property type="entry name" value="TRANSPOSASE, PUTATIVE-RELATED"/>
    <property type="match status" value="1"/>
</dbReference>
<evidence type="ECO:0000256" key="2">
    <source>
        <dbReference type="ARBA" id="ARBA00022695"/>
    </source>
</evidence>
<dbReference type="InterPro" id="IPR001584">
    <property type="entry name" value="Integrase_cat-core"/>
</dbReference>
<dbReference type="Proteomes" id="UP000765509">
    <property type="component" value="Unassembled WGS sequence"/>
</dbReference>
<evidence type="ECO:0000256" key="13">
    <source>
        <dbReference type="ARBA" id="ARBA00048173"/>
    </source>
</evidence>
<evidence type="ECO:0000256" key="10">
    <source>
        <dbReference type="ARBA" id="ARBA00022918"/>
    </source>
</evidence>
<dbReference type="GO" id="GO:0015074">
    <property type="term" value="P:DNA integration"/>
    <property type="evidence" value="ECO:0007669"/>
    <property type="project" value="UniProtKB-KW"/>
</dbReference>
<evidence type="ECO:0000256" key="15">
    <source>
        <dbReference type="SAM" id="MobiDB-lite"/>
    </source>
</evidence>
<dbReference type="SUPFAM" id="SSF53098">
    <property type="entry name" value="Ribonuclease H-like"/>
    <property type="match status" value="1"/>
</dbReference>
<evidence type="ECO:0000313" key="17">
    <source>
        <dbReference type="EMBL" id="MBW0516672.1"/>
    </source>
</evidence>
<dbReference type="AlphaFoldDB" id="A0A9Q3HUD7"/>
<dbReference type="InterPro" id="IPR036397">
    <property type="entry name" value="RNaseH_sf"/>
</dbReference>
<dbReference type="GO" id="GO:0016787">
    <property type="term" value="F:hydrolase activity"/>
    <property type="evidence" value="ECO:0007669"/>
    <property type="project" value="UniProtKB-KW"/>
</dbReference>
<dbReference type="GO" id="GO:0032196">
    <property type="term" value="P:transposition"/>
    <property type="evidence" value="ECO:0007669"/>
    <property type="project" value="UniProtKB-KW"/>
</dbReference>
<evidence type="ECO:0000256" key="14">
    <source>
        <dbReference type="ARBA" id="ARBA00049244"/>
    </source>
</evidence>
<keyword evidence="3" id="KW-0540">Nuclease</keyword>
<evidence type="ECO:0000256" key="12">
    <source>
        <dbReference type="ARBA" id="ARBA00023172"/>
    </source>
</evidence>
<dbReference type="GO" id="GO:0046872">
    <property type="term" value="F:metal ion binding"/>
    <property type="evidence" value="ECO:0007669"/>
    <property type="project" value="UniProtKB-KW"/>
</dbReference>
<evidence type="ECO:0000256" key="8">
    <source>
        <dbReference type="ARBA" id="ARBA00022884"/>
    </source>
</evidence>
<evidence type="ECO:0000256" key="6">
    <source>
        <dbReference type="ARBA" id="ARBA00022801"/>
    </source>
</evidence>
<evidence type="ECO:0000256" key="3">
    <source>
        <dbReference type="ARBA" id="ARBA00022722"/>
    </source>
</evidence>
<dbReference type="GO" id="GO:0003723">
    <property type="term" value="F:RNA binding"/>
    <property type="evidence" value="ECO:0007669"/>
    <property type="project" value="UniProtKB-KW"/>
</dbReference>
<keyword evidence="7" id="KW-0460">Magnesium</keyword>
<keyword evidence="5" id="KW-0255">Endonuclease</keyword>
<reference evidence="17" key="1">
    <citation type="submission" date="2021-03" db="EMBL/GenBank/DDBJ databases">
        <title>Draft genome sequence of rust myrtle Austropuccinia psidii MF-1, a brazilian biotype.</title>
        <authorList>
            <person name="Quecine M.C."/>
            <person name="Pachon D.M.R."/>
            <person name="Bonatelli M.L."/>
            <person name="Correr F.H."/>
            <person name="Franceschini L.M."/>
            <person name="Leite T.F."/>
            <person name="Margarido G.R.A."/>
            <person name="Almeida C.A."/>
            <person name="Ferrarezi J.A."/>
            <person name="Labate C.A."/>
        </authorList>
    </citation>
    <scope>NUCLEOTIDE SEQUENCE</scope>
    <source>
        <strain evidence="17">MF-1</strain>
    </source>
</reference>
<feature type="region of interest" description="Disordered" evidence="15">
    <location>
        <begin position="278"/>
        <end position="302"/>
    </location>
</feature>
<name>A0A9Q3HUD7_9BASI</name>
<evidence type="ECO:0000313" key="18">
    <source>
        <dbReference type="Proteomes" id="UP000765509"/>
    </source>
</evidence>
<dbReference type="GO" id="GO:0004519">
    <property type="term" value="F:endonuclease activity"/>
    <property type="evidence" value="ECO:0007669"/>
    <property type="project" value="UniProtKB-KW"/>
</dbReference>
<dbReference type="PANTHER" id="PTHR42648:SF11">
    <property type="entry name" value="TRANSPOSON TY4-P GAG-POL POLYPROTEIN"/>
    <property type="match status" value="1"/>
</dbReference>
<organism evidence="17 18">
    <name type="scientific">Austropuccinia psidii MF-1</name>
    <dbReference type="NCBI Taxonomy" id="1389203"/>
    <lineage>
        <taxon>Eukaryota</taxon>
        <taxon>Fungi</taxon>
        <taxon>Dikarya</taxon>
        <taxon>Basidiomycota</taxon>
        <taxon>Pucciniomycotina</taxon>
        <taxon>Pucciniomycetes</taxon>
        <taxon>Pucciniales</taxon>
        <taxon>Sphaerophragmiaceae</taxon>
        <taxon>Austropuccinia</taxon>
    </lineage>
</organism>
<dbReference type="GO" id="GO:0005634">
    <property type="term" value="C:nucleus"/>
    <property type="evidence" value="ECO:0007669"/>
    <property type="project" value="UniProtKB-ARBA"/>
</dbReference>
<evidence type="ECO:0000256" key="4">
    <source>
        <dbReference type="ARBA" id="ARBA00022723"/>
    </source>
</evidence>
<dbReference type="GO" id="GO:0006310">
    <property type="term" value="P:DNA recombination"/>
    <property type="evidence" value="ECO:0007669"/>
    <property type="project" value="UniProtKB-KW"/>
</dbReference>
<sequence length="368" mass="41218">MYVDYSLPRGLLSIDLTTLWHNRLGHPGPTPAKILGLPSGIIDFMTCNLKKAQCLPFGNHFKNADLPLDCVHIDLFVQFLKKKSDAFSQFLLVKKGMENHHDRTLKKLVSDCGGEFLNENFNDLSRDCGFKHVFAPPETPQQNVFSERENRTILETAHCMLGASNLPRSYWEEELKTATMLSNILPTPLRINKSPYTLWTGQSPKIQRLRTFGYSKILTTKHVTFCENIFPCLKDKETTNNCSIVLEEPDSEIMAETHLSKESMAVTDVSQLLEEDLGAPSDQEDAPCEEGGPIPGFESGSPPDIQSKIRVIGMHNCVLVTSKIDNLNILPYSRRANSLVTGSGVLLFTFNASLSSMDKDKWINAIKK</sequence>
<dbReference type="InterPro" id="IPR012337">
    <property type="entry name" value="RNaseH-like_sf"/>
</dbReference>
<accession>A0A9Q3HUD7</accession>
<comment type="caution">
    <text evidence="17">The sequence shown here is derived from an EMBL/GenBank/DDBJ whole genome shotgun (WGS) entry which is preliminary data.</text>
</comment>
<keyword evidence="8" id="KW-0694">RNA-binding</keyword>
<keyword evidence="9" id="KW-0229">DNA integration</keyword>
<keyword evidence="1" id="KW-0815">Transposition</keyword>
<dbReference type="Gene3D" id="3.30.420.10">
    <property type="entry name" value="Ribonuclease H-like superfamily/Ribonuclease H"/>
    <property type="match status" value="1"/>
</dbReference>
<dbReference type="EMBL" id="AVOT02025397">
    <property type="protein sequence ID" value="MBW0516672.1"/>
    <property type="molecule type" value="Genomic_DNA"/>
</dbReference>
<evidence type="ECO:0000256" key="7">
    <source>
        <dbReference type="ARBA" id="ARBA00022842"/>
    </source>
</evidence>
<feature type="compositionally biased region" description="Acidic residues" evidence="15">
    <location>
        <begin position="278"/>
        <end position="288"/>
    </location>
</feature>
<keyword evidence="18" id="KW-1185">Reference proteome</keyword>
<keyword evidence="4" id="KW-0479">Metal-binding</keyword>
<protein>
    <recommendedName>
        <fullName evidence="16">Integrase catalytic domain-containing protein</fullName>
    </recommendedName>
</protein>